<evidence type="ECO:0000313" key="3">
    <source>
        <dbReference type="EMBL" id="QJA84677.1"/>
    </source>
</evidence>
<dbReference type="AlphaFoldDB" id="A0A6M3KRE9"/>
<dbReference type="Gene3D" id="3.10.28.10">
    <property type="entry name" value="Homing endonucleases"/>
    <property type="match status" value="1"/>
</dbReference>
<dbReference type="GO" id="GO:0004519">
    <property type="term" value="F:endonuclease activity"/>
    <property type="evidence" value="ECO:0007669"/>
    <property type="project" value="InterPro"/>
</dbReference>
<dbReference type="SUPFAM" id="SSF55608">
    <property type="entry name" value="Homing endonucleases"/>
    <property type="match status" value="1"/>
</dbReference>
<accession>A0A6M3KRE9</accession>
<reference evidence="3" key="1">
    <citation type="submission" date="2020-03" db="EMBL/GenBank/DDBJ databases">
        <title>The deep terrestrial virosphere.</title>
        <authorList>
            <person name="Holmfeldt K."/>
            <person name="Nilsson E."/>
            <person name="Simone D."/>
            <person name="Lopez-Fernandez M."/>
            <person name="Wu X."/>
            <person name="de Brujin I."/>
            <person name="Lundin D."/>
            <person name="Andersson A."/>
            <person name="Bertilsson S."/>
            <person name="Dopson M."/>
        </authorList>
    </citation>
    <scope>NUCLEOTIDE SEQUENCE</scope>
    <source>
        <strain evidence="3">MM415A00172</strain>
        <strain evidence="2">MM415B00296</strain>
        <strain evidence="4">TM448B02017</strain>
    </source>
</reference>
<evidence type="ECO:0000313" key="2">
    <source>
        <dbReference type="EMBL" id="QJA67111.1"/>
    </source>
</evidence>
<dbReference type="EMBL" id="MT144866">
    <property type="protein sequence ID" value="QJI00651.1"/>
    <property type="molecule type" value="Genomic_DNA"/>
</dbReference>
<name>A0A6M3KRE9_9ZZZZ</name>
<sequence>MNENSESAISREDYEVSIVEPLSYFIGAWLGDGWVTYNPFTRNYSVCVKCMDREIITKCYIDVSNHFSDLREGRIYTELTKNETKLYKVVWWSKKFVELMHYTMPGKVSFPEYIWRASKDARLNMLSGLMDTDGTIVQHADGRNWHCTFTGTKGFVRQFPDLCRMLGIRINSRNIEKHQNPNHIDRLQFNLSIPTMIDAGFKFHCDRKQDRLNKFIEQHSTLRDYTPSPTK</sequence>
<evidence type="ECO:0000259" key="1">
    <source>
        <dbReference type="PROSITE" id="PS50819"/>
    </source>
</evidence>
<gene>
    <name evidence="3" type="ORF">MM415A00172_0021</name>
    <name evidence="2" type="ORF">MM415B00296_0017</name>
    <name evidence="4" type="ORF">TM448B02017_0011</name>
</gene>
<protein>
    <submittedName>
        <fullName evidence="3">Putative terminase</fullName>
    </submittedName>
</protein>
<dbReference type="InterPro" id="IPR027434">
    <property type="entry name" value="Homing_endonucl"/>
</dbReference>
<dbReference type="EMBL" id="MT142533">
    <property type="protein sequence ID" value="QJA84677.1"/>
    <property type="molecule type" value="Genomic_DNA"/>
</dbReference>
<feature type="domain" description="DOD-type homing endonuclease" evidence="1">
    <location>
        <begin position="25"/>
        <end position="168"/>
    </location>
</feature>
<dbReference type="PROSITE" id="PS50819">
    <property type="entry name" value="INTEIN_ENDONUCLEASE"/>
    <property type="match status" value="1"/>
</dbReference>
<evidence type="ECO:0000313" key="4">
    <source>
        <dbReference type="EMBL" id="QJI00651.1"/>
    </source>
</evidence>
<dbReference type="EMBL" id="MT141566">
    <property type="protein sequence ID" value="QJA67111.1"/>
    <property type="molecule type" value="Genomic_DNA"/>
</dbReference>
<dbReference type="InterPro" id="IPR004042">
    <property type="entry name" value="Intein_endonuc_central"/>
</dbReference>
<organism evidence="3">
    <name type="scientific">viral metagenome</name>
    <dbReference type="NCBI Taxonomy" id="1070528"/>
    <lineage>
        <taxon>unclassified sequences</taxon>
        <taxon>metagenomes</taxon>
        <taxon>organismal metagenomes</taxon>
    </lineage>
</organism>
<proteinExistence type="predicted"/>